<name>A0AAW2YN43_9EUKA</name>
<dbReference type="PANTHER" id="PTHR43240:SF5">
    <property type="entry name" value="1,4-DIHYDROXY-2-NAPHTHOYL-COA THIOESTERASE 1"/>
    <property type="match status" value="1"/>
</dbReference>
<dbReference type="Gene3D" id="3.10.129.10">
    <property type="entry name" value="Hotdog Thioesterase"/>
    <property type="match status" value="1"/>
</dbReference>
<gene>
    <name evidence="3" type="ORF">AKO1_008395</name>
</gene>
<dbReference type="AlphaFoldDB" id="A0AAW2YN43"/>
<protein>
    <submittedName>
        <fullName evidence="3">Esterase</fullName>
    </submittedName>
</protein>
<dbReference type="PANTHER" id="PTHR43240">
    <property type="entry name" value="1,4-DIHYDROXY-2-NAPHTHOYL-COA THIOESTERASE 1"/>
    <property type="match status" value="1"/>
</dbReference>
<dbReference type="EMBL" id="JAOPGA020000444">
    <property type="protein sequence ID" value="KAL0478602.1"/>
    <property type="molecule type" value="Genomic_DNA"/>
</dbReference>
<dbReference type="Pfam" id="PF03061">
    <property type="entry name" value="4HBT"/>
    <property type="match status" value="1"/>
</dbReference>
<dbReference type="InterPro" id="IPR029069">
    <property type="entry name" value="HotDog_dom_sf"/>
</dbReference>
<dbReference type="CDD" id="cd03443">
    <property type="entry name" value="PaaI_thioesterase"/>
    <property type="match status" value="1"/>
</dbReference>
<dbReference type="NCBIfam" id="TIGR00369">
    <property type="entry name" value="unchar_dom_1"/>
    <property type="match status" value="1"/>
</dbReference>
<dbReference type="GO" id="GO:0061522">
    <property type="term" value="F:1,4-dihydroxy-2-naphthoyl-CoA thioesterase activity"/>
    <property type="evidence" value="ECO:0007669"/>
    <property type="project" value="TreeGrafter"/>
</dbReference>
<feature type="domain" description="Thioesterase" evidence="2">
    <location>
        <begin position="71"/>
        <end position="141"/>
    </location>
</feature>
<evidence type="ECO:0000259" key="2">
    <source>
        <dbReference type="Pfam" id="PF03061"/>
    </source>
</evidence>
<keyword evidence="1" id="KW-0378">Hydrolase</keyword>
<keyword evidence="4" id="KW-1185">Reference proteome</keyword>
<dbReference type="InterPro" id="IPR006683">
    <property type="entry name" value="Thioestr_dom"/>
</dbReference>
<accession>A0AAW2YN43</accession>
<dbReference type="SUPFAM" id="SSF54637">
    <property type="entry name" value="Thioesterase/thiol ester dehydrase-isomerase"/>
    <property type="match status" value="1"/>
</dbReference>
<evidence type="ECO:0000256" key="1">
    <source>
        <dbReference type="ARBA" id="ARBA00022801"/>
    </source>
</evidence>
<comment type="caution">
    <text evidence="3">The sequence shown here is derived from an EMBL/GenBank/DDBJ whole genome shotgun (WGS) entry which is preliminary data.</text>
</comment>
<evidence type="ECO:0000313" key="4">
    <source>
        <dbReference type="Proteomes" id="UP001431209"/>
    </source>
</evidence>
<evidence type="ECO:0000313" key="3">
    <source>
        <dbReference type="EMBL" id="KAL0478602.1"/>
    </source>
</evidence>
<dbReference type="GO" id="GO:0005829">
    <property type="term" value="C:cytosol"/>
    <property type="evidence" value="ECO:0007669"/>
    <property type="project" value="TreeGrafter"/>
</dbReference>
<reference evidence="3 4" key="1">
    <citation type="submission" date="2024-03" db="EMBL/GenBank/DDBJ databases">
        <title>The Acrasis kona genome and developmental transcriptomes reveal deep origins of eukaryotic multicellular pathways.</title>
        <authorList>
            <person name="Sheikh S."/>
            <person name="Fu C.-J."/>
            <person name="Brown M.W."/>
            <person name="Baldauf S.L."/>
        </authorList>
    </citation>
    <scope>NUCLEOTIDE SEQUENCE [LARGE SCALE GENOMIC DNA]</scope>
    <source>
        <strain evidence="3 4">ATCC MYA-3509</strain>
    </source>
</reference>
<dbReference type="Proteomes" id="UP001431209">
    <property type="component" value="Unassembled WGS sequence"/>
</dbReference>
<dbReference type="InterPro" id="IPR003736">
    <property type="entry name" value="PAAI_dom"/>
</dbReference>
<organism evidence="3 4">
    <name type="scientific">Acrasis kona</name>
    <dbReference type="NCBI Taxonomy" id="1008807"/>
    <lineage>
        <taxon>Eukaryota</taxon>
        <taxon>Discoba</taxon>
        <taxon>Heterolobosea</taxon>
        <taxon>Tetramitia</taxon>
        <taxon>Eutetramitia</taxon>
        <taxon>Acrasidae</taxon>
        <taxon>Acrasis</taxon>
    </lineage>
</organism>
<sequence length="166" mass="18143">MYGTVEEVERAYNSDAPTVVDDCVKQLGFMLTNPNNLDTHFGIKFTFISKKRVCGILKVSEIMYRDDGSFNSAVNFTIAESLASFGAFLNVEQGKEASVGQEINASHISPVTGRYVVGVSTPLFIGKSSHVWNTELRDEFGTLIGLSRCTVTVIPINKSAPLKSKL</sequence>
<proteinExistence type="predicted"/>